<name>A0A813F262_POLGL</name>
<gene>
    <name evidence="1" type="ORF">PGLA1383_LOCUS22374</name>
</gene>
<proteinExistence type="predicted"/>
<evidence type="ECO:0000313" key="1">
    <source>
        <dbReference type="EMBL" id="CAE8604196.1"/>
    </source>
</evidence>
<feature type="non-terminal residue" evidence="1">
    <location>
        <position position="157"/>
    </location>
</feature>
<dbReference type="AlphaFoldDB" id="A0A813F262"/>
<comment type="caution">
    <text evidence="1">The sequence shown here is derived from an EMBL/GenBank/DDBJ whole genome shotgun (WGS) entry which is preliminary data.</text>
</comment>
<keyword evidence="2" id="KW-1185">Reference proteome</keyword>
<dbReference type="EMBL" id="CAJNNV010016132">
    <property type="protein sequence ID" value="CAE8604196.1"/>
    <property type="molecule type" value="Genomic_DNA"/>
</dbReference>
<sequence length="157" mass="16606">MSSAAADSGKDDGLPSRIWLHPVQLVPPTLLKSVVSSRCDGYLVEPQSVQPSALKCFDGSDSTVTRQQALENLAIRAASGLELSTLPWDGVEGTQSRSSLLMPATCDITLASSDLVYNVSSRASAATSADIELKVPLLFSDVVWASVPPDRLDSDES</sequence>
<protein>
    <submittedName>
        <fullName evidence="1">Uncharacterized protein</fullName>
    </submittedName>
</protein>
<accession>A0A813F262</accession>
<reference evidence="1" key="1">
    <citation type="submission" date="2021-02" db="EMBL/GenBank/DDBJ databases">
        <authorList>
            <person name="Dougan E. K."/>
            <person name="Rhodes N."/>
            <person name="Thang M."/>
            <person name="Chan C."/>
        </authorList>
    </citation>
    <scope>NUCLEOTIDE SEQUENCE</scope>
</reference>
<evidence type="ECO:0000313" key="2">
    <source>
        <dbReference type="Proteomes" id="UP000654075"/>
    </source>
</evidence>
<dbReference type="Proteomes" id="UP000654075">
    <property type="component" value="Unassembled WGS sequence"/>
</dbReference>
<organism evidence="1 2">
    <name type="scientific">Polarella glacialis</name>
    <name type="common">Dinoflagellate</name>
    <dbReference type="NCBI Taxonomy" id="89957"/>
    <lineage>
        <taxon>Eukaryota</taxon>
        <taxon>Sar</taxon>
        <taxon>Alveolata</taxon>
        <taxon>Dinophyceae</taxon>
        <taxon>Suessiales</taxon>
        <taxon>Suessiaceae</taxon>
        <taxon>Polarella</taxon>
    </lineage>
</organism>